<evidence type="ECO:0000256" key="1">
    <source>
        <dbReference type="SAM" id="Phobius"/>
    </source>
</evidence>
<gene>
    <name evidence="2" type="ORF">I7X39_19945</name>
</gene>
<evidence type="ECO:0000313" key="2">
    <source>
        <dbReference type="EMBL" id="MBH9579172.1"/>
    </source>
</evidence>
<name>A0A931JA33_9BURK</name>
<keyword evidence="1" id="KW-1133">Transmembrane helix</keyword>
<protein>
    <submittedName>
        <fullName evidence="2">Uncharacterized protein</fullName>
    </submittedName>
</protein>
<keyword evidence="1" id="KW-0472">Membrane</keyword>
<evidence type="ECO:0000313" key="3">
    <source>
        <dbReference type="Proteomes" id="UP000613266"/>
    </source>
</evidence>
<dbReference type="RefSeq" id="WP_198112943.1">
    <property type="nucleotide sequence ID" value="NZ_JAEDAK010000019.1"/>
</dbReference>
<sequence length="413" mass="45619">MKVWGLRNALLACVAVCLPLPAWSDVPLVLDFKSLLTVAAVALSVAALLAGYVSARLKGVVIAAALLLLLALGLRYSLLRHQEQQRLDTLALMHAEHLACTERVKSYASVTGAHANRIFLRTPAEQELRALGLSVDASTLSPHVEIVEHFPEPPDPASLYVDLSRLREVVPGTAHAVFGMKLVVSDARGQELGSMTDYQDNSGKWCGGQVLSDSIEGLMQALAGRTLGLGSQARRSQIAAPVSSRKAKLLATELKRHIQSLELKESGRGLTRHDLERFVPPTARCEFGNTTGPWGCAQTEVDRNQLSTTNLPYGLVHGQRWLVEAADRMSYFLRLEERALAGRLLQIWHIQLPQEGEATWEHRFLISADFSGEVLRFRVGWRPCGLPYRPDRVQRCFERSATYEVELPKPNSP</sequence>
<keyword evidence="3" id="KW-1185">Reference proteome</keyword>
<dbReference type="Proteomes" id="UP000613266">
    <property type="component" value="Unassembled WGS sequence"/>
</dbReference>
<organism evidence="2 3">
    <name type="scientific">Inhella proteolytica</name>
    <dbReference type="NCBI Taxonomy" id="2795029"/>
    <lineage>
        <taxon>Bacteria</taxon>
        <taxon>Pseudomonadati</taxon>
        <taxon>Pseudomonadota</taxon>
        <taxon>Betaproteobacteria</taxon>
        <taxon>Burkholderiales</taxon>
        <taxon>Sphaerotilaceae</taxon>
        <taxon>Inhella</taxon>
    </lineage>
</organism>
<feature type="transmembrane region" description="Helical" evidence="1">
    <location>
        <begin position="34"/>
        <end position="53"/>
    </location>
</feature>
<dbReference type="AlphaFoldDB" id="A0A931JA33"/>
<proteinExistence type="predicted"/>
<dbReference type="EMBL" id="JAEDAK010000019">
    <property type="protein sequence ID" value="MBH9579172.1"/>
    <property type="molecule type" value="Genomic_DNA"/>
</dbReference>
<keyword evidence="1" id="KW-0812">Transmembrane</keyword>
<reference evidence="2" key="1">
    <citation type="submission" date="2020-12" db="EMBL/GenBank/DDBJ databases">
        <title>The genome sequence of Inhella sp. 1Y17.</title>
        <authorList>
            <person name="Liu Y."/>
        </authorList>
    </citation>
    <scope>NUCLEOTIDE SEQUENCE</scope>
    <source>
        <strain evidence="2">1Y17</strain>
    </source>
</reference>
<accession>A0A931JA33</accession>
<feature type="transmembrane region" description="Helical" evidence="1">
    <location>
        <begin position="60"/>
        <end position="78"/>
    </location>
</feature>
<comment type="caution">
    <text evidence="2">The sequence shown here is derived from an EMBL/GenBank/DDBJ whole genome shotgun (WGS) entry which is preliminary data.</text>
</comment>